<dbReference type="EMBL" id="JBHSBN010000021">
    <property type="protein sequence ID" value="MFC4109171.1"/>
    <property type="molecule type" value="Genomic_DNA"/>
</dbReference>
<evidence type="ECO:0000313" key="2">
    <source>
        <dbReference type="Proteomes" id="UP001595868"/>
    </source>
</evidence>
<evidence type="ECO:0000313" key="1">
    <source>
        <dbReference type="EMBL" id="MFC4109171.1"/>
    </source>
</evidence>
<dbReference type="RefSeq" id="WP_377550258.1">
    <property type="nucleotide sequence ID" value="NZ_JBHSBN010000021.1"/>
</dbReference>
<name>A0ABV8KT83_9ACTN</name>
<dbReference type="Proteomes" id="UP001595868">
    <property type="component" value="Unassembled WGS sequence"/>
</dbReference>
<keyword evidence="2" id="KW-1185">Reference proteome</keyword>
<reference evidence="2" key="1">
    <citation type="journal article" date="2019" name="Int. J. Syst. Evol. Microbiol.">
        <title>The Global Catalogue of Microorganisms (GCM) 10K type strain sequencing project: providing services to taxonomists for standard genome sequencing and annotation.</title>
        <authorList>
            <consortium name="The Broad Institute Genomics Platform"/>
            <consortium name="The Broad Institute Genome Sequencing Center for Infectious Disease"/>
            <person name="Wu L."/>
            <person name="Ma J."/>
        </authorList>
    </citation>
    <scope>NUCLEOTIDE SEQUENCE [LARGE SCALE GENOMIC DNA]</scope>
    <source>
        <strain evidence="2">2902at01</strain>
    </source>
</reference>
<organism evidence="1 2">
    <name type="scientific">Micromonospora zhanjiangensis</name>
    <dbReference type="NCBI Taxonomy" id="1522057"/>
    <lineage>
        <taxon>Bacteria</taxon>
        <taxon>Bacillati</taxon>
        <taxon>Actinomycetota</taxon>
        <taxon>Actinomycetes</taxon>
        <taxon>Micromonosporales</taxon>
        <taxon>Micromonosporaceae</taxon>
        <taxon>Micromonospora</taxon>
    </lineage>
</organism>
<gene>
    <name evidence="1" type="ORF">ACFOX0_24975</name>
</gene>
<comment type="caution">
    <text evidence="1">The sequence shown here is derived from an EMBL/GenBank/DDBJ whole genome shotgun (WGS) entry which is preliminary data.</text>
</comment>
<protein>
    <submittedName>
        <fullName evidence="1">Uncharacterized protein</fullName>
    </submittedName>
</protein>
<proteinExistence type="predicted"/>
<accession>A0ABV8KT83</accession>
<sequence length="62" mass="7075">MVHLREADYLYGSGDLTLRVTQTSARLDDPEWVDLTGIRILWNGDRAGEMMVRVRVSALAKR</sequence>